<feature type="region of interest" description="Disordered" evidence="1">
    <location>
        <begin position="1"/>
        <end position="27"/>
    </location>
</feature>
<dbReference type="AlphaFoldDB" id="A0A0E9QBK8"/>
<protein>
    <submittedName>
        <fullName evidence="2">Uncharacterized protein</fullName>
    </submittedName>
</protein>
<evidence type="ECO:0000256" key="1">
    <source>
        <dbReference type="SAM" id="MobiDB-lite"/>
    </source>
</evidence>
<name>A0A0E9QBK8_ANGAN</name>
<organism evidence="2">
    <name type="scientific">Anguilla anguilla</name>
    <name type="common">European freshwater eel</name>
    <name type="synonym">Muraena anguilla</name>
    <dbReference type="NCBI Taxonomy" id="7936"/>
    <lineage>
        <taxon>Eukaryota</taxon>
        <taxon>Metazoa</taxon>
        <taxon>Chordata</taxon>
        <taxon>Craniata</taxon>
        <taxon>Vertebrata</taxon>
        <taxon>Euteleostomi</taxon>
        <taxon>Actinopterygii</taxon>
        <taxon>Neopterygii</taxon>
        <taxon>Teleostei</taxon>
        <taxon>Anguilliformes</taxon>
        <taxon>Anguillidae</taxon>
        <taxon>Anguilla</taxon>
    </lineage>
</organism>
<evidence type="ECO:0000313" key="2">
    <source>
        <dbReference type="EMBL" id="JAH14169.1"/>
    </source>
</evidence>
<sequence length="27" mass="3171">MFQRFRDDYLLSSGSSSMNPESHWGHV</sequence>
<dbReference type="EMBL" id="GBXM01094408">
    <property type="protein sequence ID" value="JAH14169.1"/>
    <property type="molecule type" value="Transcribed_RNA"/>
</dbReference>
<accession>A0A0E9QBK8</accession>
<reference evidence="2" key="1">
    <citation type="submission" date="2014-11" db="EMBL/GenBank/DDBJ databases">
        <authorList>
            <person name="Amaro Gonzalez C."/>
        </authorList>
    </citation>
    <scope>NUCLEOTIDE SEQUENCE</scope>
</reference>
<reference evidence="2" key="2">
    <citation type="journal article" date="2015" name="Fish Shellfish Immunol.">
        <title>Early steps in the European eel (Anguilla anguilla)-Vibrio vulnificus interaction in the gills: Role of the RtxA13 toxin.</title>
        <authorList>
            <person name="Callol A."/>
            <person name="Pajuelo D."/>
            <person name="Ebbesson L."/>
            <person name="Teles M."/>
            <person name="MacKenzie S."/>
            <person name="Amaro C."/>
        </authorList>
    </citation>
    <scope>NUCLEOTIDE SEQUENCE</scope>
</reference>
<proteinExistence type="predicted"/>